<dbReference type="FunFam" id="2.70.70.10:FF:000006">
    <property type="entry name" value="M23 family peptidase"/>
    <property type="match status" value="1"/>
</dbReference>
<dbReference type="RefSeq" id="WP_136410374.1">
    <property type="nucleotide sequence ID" value="NZ_CP039393.1"/>
</dbReference>
<evidence type="ECO:0000313" key="4">
    <source>
        <dbReference type="Proteomes" id="UP000297031"/>
    </source>
</evidence>
<dbReference type="Gene3D" id="2.70.70.10">
    <property type="entry name" value="Glucose Permease (Domain IIA)"/>
    <property type="match status" value="1"/>
</dbReference>
<protein>
    <submittedName>
        <fullName evidence="3">M23 family metallopeptidase</fullName>
    </submittedName>
</protein>
<organism evidence="3 4">
    <name type="scientific">Muribaculum gordoncarteri</name>
    <dbReference type="NCBI Taxonomy" id="2530390"/>
    <lineage>
        <taxon>Bacteria</taxon>
        <taxon>Pseudomonadati</taxon>
        <taxon>Bacteroidota</taxon>
        <taxon>Bacteroidia</taxon>
        <taxon>Bacteroidales</taxon>
        <taxon>Muribaculaceae</taxon>
        <taxon>Muribaculum</taxon>
    </lineage>
</organism>
<keyword evidence="1" id="KW-0472">Membrane</keyword>
<dbReference type="GO" id="GO:0004222">
    <property type="term" value="F:metalloendopeptidase activity"/>
    <property type="evidence" value="ECO:0007669"/>
    <property type="project" value="TreeGrafter"/>
</dbReference>
<dbReference type="KEGG" id="mgod:E7746_07475"/>
<sequence length="323" mass="37479">MSKKVFYRYNPANDKYERVYPSRRSRIWGIARNTFMGIVISAALFSIIYYWIGTPAEQRLREENEQLNTQLDILNRRLDASLGLMNDISERDDNFYRVIMGTERVSRAKRYAGFENENHYNHLNTLHDAELIKNLTRKMDMLDRQLYVQIKSFDELQKLAETNKDRIRHIPSIQPIAQKHMRKMASGYGTRRDPIYGTRKFHEGLDFAADKGTPVYATADGKVVNASWESGYGNLVEIDHGYGYVTRYAHLSKFKVKEGQTVKRGDLIAETGNTGKSTGPHLHYEVRYNGTPQNPINYYFMDITPEQYNQLILEAENAGHVMD</sequence>
<feature type="domain" description="M23ase beta-sheet core" evidence="2">
    <location>
        <begin position="200"/>
        <end position="295"/>
    </location>
</feature>
<keyword evidence="4" id="KW-1185">Reference proteome</keyword>
<dbReference type="CDD" id="cd12797">
    <property type="entry name" value="M23_peptidase"/>
    <property type="match status" value="1"/>
</dbReference>
<dbReference type="AlphaFoldDB" id="A0A4P7VIR8"/>
<dbReference type="InterPro" id="IPR011055">
    <property type="entry name" value="Dup_hybrid_motif"/>
</dbReference>
<evidence type="ECO:0000259" key="2">
    <source>
        <dbReference type="Pfam" id="PF01551"/>
    </source>
</evidence>
<name>A0A4P7VIR8_9BACT</name>
<dbReference type="EMBL" id="CP039393">
    <property type="protein sequence ID" value="QCD35740.1"/>
    <property type="molecule type" value="Genomic_DNA"/>
</dbReference>
<dbReference type="SUPFAM" id="SSF51261">
    <property type="entry name" value="Duplicated hybrid motif"/>
    <property type="match status" value="1"/>
</dbReference>
<keyword evidence="1" id="KW-0812">Transmembrane</keyword>
<dbReference type="InterPro" id="IPR016047">
    <property type="entry name" value="M23ase_b-sheet_dom"/>
</dbReference>
<feature type="transmembrane region" description="Helical" evidence="1">
    <location>
        <begin position="33"/>
        <end position="52"/>
    </location>
</feature>
<dbReference type="OrthoDB" id="9810477at2"/>
<dbReference type="Pfam" id="PF01551">
    <property type="entry name" value="Peptidase_M23"/>
    <property type="match status" value="1"/>
</dbReference>
<evidence type="ECO:0000313" key="3">
    <source>
        <dbReference type="EMBL" id="QCD35740.1"/>
    </source>
</evidence>
<dbReference type="PANTHER" id="PTHR21666:SF286">
    <property type="entry name" value="LIPOPROTEIN NLPD"/>
    <property type="match status" value="1"/>
</dbReference>
<accession>A0A4P7VIR8</accession>
<keyword evidence="1" id="KW-1133">Transmembrane helix</keyword>
<evidence type="ECO:0000256" key="1">
    <source>
        <dbReference type="SAM" id="Phobius"/>
    </source>
</evidence>
<proteinExistence type="predicted"/>
<dbReference type="PANTHER" id="PTHR21666">
    <property type="entry name" value="PEPTIDASE-RELATED"/>
    <property type="match status" value="1"/>
</dbReference>
<reference evidence="3 4" key="1">
    <citation type="submission" date="2019-02" db="EMBL/GenBank/DDBJ databases">
        <title>Isolation and identification of novel species under the genus Muribaculum.</title>
        <authorList>
            <person name="Miyake S."/>
            <person name="Ding Y."/>
            <person name="Low A."/>
            <person name="Soh M."/>
            <person name="Seedorf H."/>
        </authorList>
    </citation>
    <scope>NUCLEOTIDE SEQUENCE [LARGE SCALE GENOMIC DNA]</scope>
    <source>
        <strain evidence="3 4">TLL-A4</strain>
    </source>
</reference>
<dbReference type="InterPro" id="IPR050570">
    <property type="entry name" value="Cell_wall_metabolism_enzyme"/>
</dbReference>
<dbReference type="Proteomes" id="UP000297031">
    <property type="component" value="Chromosome"/>
</dbReference>
<gene>
    <name evidence="3" type="ORF">E7746_07475</name>
</gene>